<name>A0A918YVJ3_9ACTN</name>
<dbReference type="GO" id="GO:0004867">
    <property type="term" value="F:serine-type endopeptidase inhibitor activity"/>
    <property type="evidence" value="ECO:0007669"/>
    <property type="project" value="InterPro"/>
</dbReference>
<keyword evidence="4" id="KW-1185">Reference proteome</keyword>
<dbReference type="InterPro" id="IPR023796">
    <property type="entry name" value="Serpin_dom"/>
</dbReference>
<dbReference type="InterPro" id="IPR036186">
    <property type="entry name" value="Serpin_sf"/>
</dbReference>
<dbReference type="AlphaFoldDB" id="A0A918YVJ3"/>
<reference evidence="3" key="1">
    <citation type="journal article" date="2014" name="Int. J. Syst. Evol. Microbiol.">
        <title>Complete genome sequence of Corynebacterium casei LMG S-19264T (=DSM 44701T), isolated from a smear-ripened cheese.</title>
        <authorList>
            <consortium name="US DOE Joint Genome Institute (JGI-PGF)"/>
            <person name="Walter F."/>
            <person name="Albersmeier A."/>
            <person name="Kalinowski J."/>
            <person name="Ruckert C."/>
        </authorList>
    </citation>
    <scope>NUCLEOTIDE SEQUENCE</scope>
    <source>
        <strain evidence="3">JCM 4646</strain>
    </source>
</reference>
<dbReference type="Gene3D" id="3.30.497.10">
    <property type="entry name" value="Antithrombin, subunit I, domain 2"/>
    <property type="match status" value="2"/>
</dbReference>
<reference evidence="3" key="2">
    <citation type="submission" date="2020-09" db="EMBL/GenBank/DDBJ databases">
        <authorList>
            <person name="Sun Q."/>
            <person name="Ohkuma M."/>
        </authorList>
    </citation>
    <scope>NUCLEOTIDE SEQUENCE</scope>
    <source>
        <strain evidence="3">JCM 4646</strain>
    </source>
</reference>
<evidence type="ECO:0000313" key="3">
    <source>
        <dbReference type="EMBL" id="GHE25420.1"/>
    </source>
</evidence>
<dbReference type="EMBL" id="BNBO01000083">
    <property type="protein sequence ID" value="GHE25420.1"/>
    <property type="molecule type" value="Genomic_DNA"/>
</dbReference>
<proteinExistence type="inferred from homology"/>
<dbReference type="SMART" id="SM00093">
    <property type="entry name" value="SERPIN"/>
    <property type="match status" value="1"/>
</dbReference>
<dbReference type="InterPro" id="IPR042178">
    <property type="entry name" value="Serpin_sf_1"/>
</dbReference>
<dbReference type="InterPro" id="IPR000215">
    <property type="entry name" value="Serpin_fam"/>
</dbReference>
<dbReference type="Proteomes" id="UP000617734">
    <property type="component" value="Unassembled WGS sequence"/>
</dbReference>
<evidence type="ECO:0000313" key="4">
    <source>
        <dbReference type="Proteomes" id="UP000617734"/>
    </source>
</evidence>
<gene>
    <name evidence="3" type="ORF">GCM10018781_76850</name>
</gene>
<dbReference type="PANTHER" id="PTHR11461:SF379">
    <property type="entry name" value="SERPIN DOMAIN-CONTAINING PROTEIN"/>
    <property type="match status" value="1"/>
</dbReference>
<protein>
    <recommendedName>
        <fullName evidence="2">Serpin domain-containing protein</fullName>
    </recommendedName>
</protein>
<comment type="similarity">
    <text evidence="1">Belongs to the serpin family.</text>
</comment>
<evidence type="ECO:0000256" key="1">
    <source>
        <dbReference type="RuleBase" id="RU000411"/>
    </source>
</evidence>
<organism evidence="3 4">
    <name type="scientific">Kitasatospora indigofera</name>
    <dbReference type="NCBI Taxonomy" id="67307"/>
    <lineage>
        <taxon>Bacteria</taxon>
        <taxon>Bacillati</taxon>
        <taxon>Actinomycetota</taxon>
        <taxon>Actinomycetes</taxon>
        <taxon>Kitasatosporales</taxon>
        <taxon>Streptomycetaceae</taxon>
        <taxon>Kitasatospora</taxon>
    </lineage>
</organism>
<accession>A0A918YVJ3</accession>
<comment type="caution">
    <text evidence="3">The sequence shown here is derived from an EMBL/GenBank/DDBJ whole genome shotgun (WGS) entry which is preliminary data.</text>
</comment>
<dbReference type="GO" id="GO:0005615">
    <property type="term" value="C:extracellular space"/>
    <property type="evidence" value="ECO:0007669"/>
    <property type="project" value="InterPro"/>
</dbReference>
<dbReference type="SUPFAM" id="SSF56574">
    <property type="entry name" value="Serpins"/>
    <property type="match status" value="2"/>
</dbReference>
<evidence type="ECO:0000259" key="2">
    <source>
        <dbReference type="SMART" id="SM00093"/>
    </source>
</evidence>
<sequence length="412" mass="42818">MAGAVNALAGRWASVAGAAGRNTVFSPVGVWPLLGMLAAGAQGAARAELAAAAGLPAEAAAEGARRLLADLGRIPGVATAVGVWTDRRIVPEPGWVAALPEHGLGELTGTAAVDRARLDSWAAEVTGGLIPAMPVELDEETLLVLAGGLSVRTRWIRPFADSVLEPEQGPWEGRTLAALARRTALLDRAAVLRGEAGAVTELSVLGYDGIEVRLLLGEEGRTPGAVLRTGIGAVSGDGTVERVTADVLPAAEAGPGMTVYREASWEPEPNLWVRTVPFTLDSTHDLLRTPAPFGLTTAADLGQGHFPGVSRSVPLAVGSASQRAVAAFGADGFEAAAVTAFGVAVGSAAWRRPPYRVRSVAVSFDRPFGFLAVHRASRLVLAAGWVNETPDLQEPDYDDDDEDLADDFRLRG</sequence>
<dbReference type="Pfam" id="PF00079">
    <property type="entry name" value="Serpin"/>
    <property type="match status" value="1"/>
</dbReference>
<dbReference type="PANTHER" id="PTHR11461">
    <property type="entry name" value="SERINE PROTEASE INHIBITOR, SERPIN"/>
    <property type="match status" value="1"/>
</dbReference>
<feature type="domain" description="Serpin" evidence="2">
    <location>
        <begin position="15"/>
        <end position="389"/>
    </location>
</feature>